<protein>
    <submittedName>
        <fullName evidence="1">Uncharacterized protein</fullName>
    </submittedName>
</protein>
<name>A0ACB7RK73_HYAAI</name>
<gene>
    <name evidence="1" type="ORF">HPB50_020747</name>
</gene>
<comment type="caution">
    <text evidence="1">The sequence shown here is derived from an EMBL/GenBank/DDBJ whole genome shotgun (WGS) entry which is preliminary data.</text>
</comment>
<dbReference type="EMBL" id="CM023489">
    <property type="protein sequence ID" value="KAH6923023.1"/>
    <property type="molecule type" value="Genomic_DNA"/>
</dbReference>
<organism evidence="1 2">
    <name type="scientific">Hyalomma asiaticum</name>
    <name type="common">Tick</name>
    <dbReference type="NCBI Taxonomy" id="266040"/>
    <lineage>
        <taxon>Eukaryota</taxon>
        <taxon>Metazoa</taxon>
        <taxon>Ecdysozoa</taxon>
        <taxon>Arthropoda</taxon>
        <taxon>Chelicerata</taxon>
        <taxon>Arachnida</taxon>
        <taxon>Acari</taxon>
        <taxon>Parasitiformes</taxon>
        <taxon>Ixodida</taxon>
        <taxon>Ixodoidea</taxon>
        <taxon>Ixodidae</taxon>
        <taxon>Hyalomminae</taxon>
        <taxon>Hyalomma</taxon>
    </lineage>
</organism>
<keyword evidence="2" id="KW-1185">Reference proteome</keyword>
<proteinExistence type="predicted"/>
<dbReference type="Proteomes" id="UP000821845">
    <property type="component" value="Chromosome 9"/>
</dbReference>
<reference evidence="1" key="1">
    <citation type="submission" date="2020-05" db="EMBL/GenBank/DDBJ databases">
        <title>Large-scale comparative analyses of tick genomes elucidate their genetic diversity and vector capacities.</title>
        <authorList>
            <person name="Jia N."/>
            <person name="Wang J."/>
            <person name="Shi W."/>
            <person name="Du L."/>
            <person name="Sun Y."/>
            <person name="Zhan W."/>
            <person name="Jiang J."/>
            <person name="Wang Q."/>
            <person name="Zhang B."/>
            <person name="Ji P."/>
            <person name="Sakyi L.B."/>
            <person name="Cui X."/>
            <person name="Yuan T."/>
            <person name="Jiang B."/>
            <person name="Yang W."/>
            <person name="Lam T.T.-Y."/>
            <person name="Chang Q."/>
            <person name="Ding S."/>
            <person name="Wang X."/>
            <person name="Zhu J."/>
            <person name="Ruan X."/>
            <person name="Zhao L."/>
            <person name="Wei J."/>
            <person name="Que T."/>
            <person name="Du C."/>
            <person name="Cheng J."/>
            <person name="Dai P."/>
            <person name="Han X."/>
            <person name="Huang E."/>
            <person name="Gao Y."/>
            <person name="Liu J."/>
            <person name="Shao H."/>
            <person name="Ye R."/>
            <person name="Li L."/>
            <person name="Wei W."/>
            <person name="Wang X."/>
            <person name="Wang C."/>
            <person name="Yang T."/>
            <person name="Huo Q."/>
            <person name="Li W."/>
            <person name="Guo W."/>
            <person name="Chen H."/>
            <person name="Zhou L."/>
            <person name="Ni X."/>
            <person name="Tian J."/>
            <person name="Zhou Y."/>
            <person name="Sheng Y."/>
            <person name="Liu T."/>
            <person name="Pan Y."/>
            <person name="Xia L."/>
            <person name="Li J."/>
            <person name="Zhao F."/>
            <person name="Cao W."/>
        </authorList>
    </citation>
    <scope>NUCLEOTIDE SEQUENCE</scope>
    <source>
        <strain evidence="1">Hyas-2018</strain>
    </source>
</reference>
<evidence type="ECO:0000313" key="1">
    <source>
        <dbReference type="EMBL" id="KAH6923023.1"/>
    </source>
</evidence>
<accession>A0ACB7RK73</accession>
<evidence type="ECO:0000313" key="2">
    <source>
        <dbReference type="Proteomes" id="UP000821845"/>
    </source>
</evidence>
<sequence>MTLLLEQVRKQRKCAEKRLASLVRSKLQQHPIAMKKRDVVLRRFYSLRPAWTTYPCHVSGQ</sequence>